<dbReference type="Proteomes" id="UP000694520">
    <property type="component" value="Chromosome 3"/>
</dbReference>
<feature type="compositionally biased region" description="Basic and acidic residues" evidence="3">
    <location>
        <begin position="1213"/>
        <end position="1236"/>
    </location>
</feature>
<dbReference type="Gene3D" id="1.20.5.1160">
    <property type="entry name" value="Vasodilator-stimulated phosphoprotein"/>
    <property type="match status" value="1"/>
</dbReference>
<feature type="compositionally biased region" description="Low complexity" evidence="3">
    <location>
        <begin position="667"/>
        <end position="680"/>
    </location>
</feature>
<dbReference type="Pfam" id="PF15035">
    <property type="entry name" value="Rootletin"/>
    <property type="match status" value="1"/>
</dbReference>
<protein>
    <recommendedName>
        <fullName evidence="4">Rootletin-like coiled-coil domain-containing protein</fullName>
    </recommendedName>
</protein>
<evidence type="ECO:0000313" key="6">
    <source>
        <dbReference type="Proteomes" id="UP000694520"/>
    </source>
</evidence>
<feature type="region of interest" description="Disordered" evidence="3">
    <location>
        <begin position="1367"/>
        <end position="1387"/>
    </location>
</feature>
<organism evidence="5 6">
    <name type="scientific">Bos mutus grunniens</name>
    <name type="common">Wild yak</name>
    <name type="synonym">Bos grunniens</name>
    <dbReference type="NCBI Taxonomy" id="30521"/>
    <lineage>
        <taxon>Eukaryota</taxon>
        <taxon>Metazoa</taxon>
        <taxon>Chordata</taxon>
        <taxon>Craniata</taxon>
        <taxon>Vertebrata</taxon>
        <taxon>Euteleostomi</taxon>
        <taxon>Mammalia</taxon>
        <taxon>Eutheria</taxon>
        <taxon>Laurasiatheria</taxon>
        <taxon>Artiodactyla</taxon>
        <taxon>Ruminantia</taxon>
        <taxon>Pecora</taxon>
        <taxon>Bovidae</taxon>
        <taxon>Bovinae</taxon>
        <taxon>Bos</taxon>
    </lineage>
</organism>
<evidence type="ECO:0000256" key="3">
    <source>
        <dbReference type="SAM" id="MobiDB-lite"/>
    </source>
</evidence>
<dbReference type="Ensembl" id="ENSBGRT00000001404.1">
    <property type="protein sequence ID" value="ENSBGRP00000001218.1"/>
    <property type="gene ID" value="ENSBGRG00000000737.1"/>
</dbReference>
<dbReference type="PANTHER" id="PTHR23159">
    <property type="entry name" value="CENTROSOMAL PROTEIN 2"/>
    <property type="match status" value="1"/>
</dbReference>
<reference evidence="5" key="1">
    <citation type="submission" date="2019-05" db="EMBL/GenBank/DDBJ databases">
        <authorList>
            <person name="Zhang S."/>
            <person name="Liu J."/>
        </authorList>
    </citation>
    <scope>NUCLEOTIDE SEQUENCE [LARGE SCALE GENOMIC DNA]</scope>
</reference>
<dbReference type="PANTHER" id="PTHR23159:SF16">
    <property type="entry name" value="CILIARY ROOTLET COILED-COIL PROTEIN 2"/>
    <property type="match status" value="1"/>
</dbReference>
<name>A0A8B9W6K8_BOSMU</name>
<feature type="region of interest" description="Disordered" evidence="3">
    <location>
        <begin position="180"/>
        <end position="201"/>
    </location>
</feature>
<feature type="region of interest" description="Disordered" evidence="3">
    <location>
        <begin position="1213"/>
        <end position="1303"/>
    </location>
</feature>
<evidence type="ECO:0000259" key="4">
    <source>
        <dbReference type="Pfam" id="PF15035"/>
    </source>
</evidence>
<feature type="region of interest" description="Disordered" evidence="3">
    <location>
        <begin position="1324"/>
        <end position="1351"/>
    </location>
</feature>
<feature type="compositionally biased region" description="Basic and acidic residues" evidence="3">
    <location>
        <begin position="407"/>
        <end position="416"/>
    </location>
</feature>
<feature type="region of interest" description="Disordered" evidence="3">
    <location>
        <begin position="644"/>
        <end position="680"/>
    </location>
</feature>
<dbReference type="GeneTree" id="ENSGT00940000162689"/>
<evidence type="ECO:0000256" key="2">
    <source>
        <dbReference type="SAM" id="Coils"/>
    </source>
</evidence>
<proteinExistence type="predicted"/>
<evidence type="ECO:0000256" key="1">
    <source>
        <dbReference type="ARBA" id="ARBA00023054"/>
    </source>
</evidence>
<evidence type="ECO:0000313" key="5">
    <source>
        <dbReference type="Ensembl" id="ENSBGRP00000001218.1"/>
    </source>
</evidence>
<accession>A0A8B9W6K8</accession>
<feature type="compositionally biased region" description="Basic residues" evidence="3">
    <location>
        <begin position="1367"/>
        <end position="1376"/>
    </location>
</feature>
<keyword evidence="1 2" id="KW-0175">Coiled coil</keyword>
<feature type="compositionally biased region" description="Basic and acidic residues" evidence="3">
    <location>
        <begin position="429"/>
        <end position="462"/>
    </location>
</feature>
<feature type="region of interest" description="Disordered" evidence="3">
    <location>
        <begin position="407"/>
        <end position="494"/>
    </location>
</feature>
<dbReference type="GO" id="GO:0005814">
    <property type="term" value="C:centriole"/>
    <property type="evidence" value="ECO:0007669"/>
    <property type="project" value="TreeGrafter"/>
</dbReference>
<reference evidence="5" key="2">
    <citation type="submission" date="2025-08" db="UniProtKB">
        <authorList>
            <consortium name="Ensembl"/>
        </authorList>
    </citation>
    <scope>IDENTIFICATION</scope>
</reference>
<sequence>DRALTVRGGRWRASPIPVPARIRDIVAGSLAEGPRQGLREPLASPGSGPEEHTLLQDELSRLEDLLAQAGAERDELAGRYHTVNERLQARLQATTAQLRRSELERSMDLEDALGRLEAAEQRSTGLSQVNALLREQLEQLRKAHDRLAEELARTTGSVPRLWAELELREAQRRTHREVLPTWSPQAEPTDTPEAQPGAPWSRRGLADLRADVARMARRLHTACLNLSSNLRLTAGSEAAALEQQLRDKVREMLQLQGCWAAEKAALQARLAEQTLLVEKLTEQNASKERAISSLRMDVQRLVRGWERVAGVWGPGLTPRRLTPRRLALQCVSGRNCVLSLGVGAPAGFCVQRPGQAAGIHHIPTPGQELRQQLESSEARATGLQKQLSESQRELQASRSLLQEERQDLRGKLEAQSREAQWSPLASPPSREKTALEETVEELRGEAATSHAEKQSLEARNAELQRSLRQCTEQKEALERQGERGRRALESSQGRLEQLEGTVSGLKTELVSAQEALDSARLQRDILESEREGLHGALARAESSKADLELLVSRLKAEGVEQRDSLAKMAAVTEALAQDKGSLNHLVLQVRREPRGTDLPRVPLPQSSCEPQPVLAPRAQGSPFVHPPPHRIHSWTWGRGHVGLGSAHRPSPIPPTRQLEQERDELRAQQQTLAQGQAGTREQLAQVTCKKQALEKQLAQSLQDQEAQMAALQRALQEKEALSEERVQLLAKQEALEKQGQLMAEEAADLRAERDALESSLFEAQQLASQLQARQEQLEGEARGARLARQALQVELEQLQSVQEAQETRLRRQAALESWALAHREDLARLQREKETLSLSLMEEKEAAARRLKQEKELSAKNATRRAALKEEIQSLRRERDESLLQLQHEKQQALLLRDAELSRLRGELQLVRQEAQGQQEQAEATISTVASELKALQAQFEDAISAHQTEARALRETLRALVAQQSSTGREAETLRAQLDEAHEALAALHRELQGSEETQERLQKEARDARRALADVAREKDALRDSNTELRATLRRAEQEKASFKRSTEEREQKVLVLEEAWAAAQKQAGELRASLREVERAAVDTQQQLQELRRQVTTLEAENQRKSRELVRLQTRGAQEPSRQEALALQTLVAEAKAAREDSQWEVGAQLRRMLAEVEAQAKTREKHLERQLCESRGSERALWAELHGVAQKLLQADGVADSLQAHPDRACGRAHGLKQEPARAEGTRRETEGQRGQLWSMLRPSVGLHGWSPVASPEPAGPPTRGQCPPRPPCHPPGAPQPPRGSPSAEGARASMRDAQRDLTQKLWDQGGEETLTRAAGLLSVPPGSAETLAGPGRTNTTKHSSHWKPSFPLVWLSLCSASHRAHPPRTHPRGWPGYPRVLR</sequence>
<feature type="coiled-coil region" evidence="2">
    <location>
        <begin position="263"/>
        <end position="297"/>
    </location>
</feature>
<keyword evidence="6" id="KW-1185">Reference proteome</keyword>
<feature type="domain" description="Rootletin-like coiled-coil" evidence="4">
    <location>
        <begin position="59"/>
        <end position="178"/>
    </location>
</feature>
<feature type="region of interest" description="Disordered" evidence="3">
    <location>
        <begin position="33"/>
        <end position="52"/>
    </location>
</feature>
<reference evidence="5" key="3">
    <citation type="submission" date="2025-09" db="UniProtKB">
        <authorList>
            <consortium name="Ensembl"/>
        </authorList>
    </citation>
    <scope>IDENTIFICATION</scope>
</reference>
<feature type="compositionally biased region" description="Basic and acidic residues" evidence="3">
    <location>
        <begin position="471"/>
        <end position="488"/>
    </location>
</feature>
<feature type="compositionally biased region" description="Pro residues" evidence="3">
    <location>
        <begin position="1272"/>
        <end position="1288"/>
    </location>
</feature>
<feature type="coiled-coil region" evidence="2">
    <location>
        <begin position="52"/>
        <end position="157"/>
    </location>
</feature>
<dbReference type="InterPro" id="IPR055167">
    <property type="entry name" value="Rootletin-like_CC"/>
</dbReference>
<dbReference type="GO" id="GO:0005813">
    <property type="term" value="C:centrosome"/>
    <property type="evidence" value="ECO:0007669"/>
    <property type="project" value="TreeGrafter"/>
</dbReference>